<evidence type="ECO:0000256" key="1">
    <source>
        <dbReference type="SAM" id="MobiDB-lite"/>
    </source>
</evidence>
<evidence type="ECO:0000313" key="2">
    <source>
        <dbReference type="EMBL" id="AXH95679.1"/>
    </source>
</evidence>
<reference evidence="2 3" key="1">
    <citation type="submission" date="2018-07" db="EMBL/GenBank/DDBJ databases">
        <title>Complete genome sequencing of Ornithinimicrobium sp. AMA3305.</title>
        <authorList>
            <person name="Bae J.-W."/>
        </authorList>
    </citation>
    <scope>NUCLEOTIDE SEQUENCE [LARGE SCALE GENOMIC DNA]</scope>
    <source>
        <strain evidence="2 3">AMA3305</strain>
    </source>
</reference>
<dbReference type="AlphaFoldDB" id="A0A345NKX1"/>
<name>A0A345NKX1_9MICO</name>
<feature type="region of interest" description="Disordered" evidence="1">
    <location>
        <begin position="1"/>
        <end position="24"/>
    </location>
</feature>
<dbReference type="EMBL" id="CP031229">
    <property type="protein sequence ID" value="AXH95679.1"/>
    <property type="molecule type" value="Genomic_DNA"/>
</dbReference>
<dbReference type="OrthoDB" id="1425703at2"/>
<dbReference type="InterPro" id="IPR024787">
    <property type="entry name" value="EcsC"/>
</dbReference>
<gene>
    <name evidence="2" type="ORF">DV701_05680</name>
</gene>
<dbReference type="KEGG" id="orn:DV701_05680"/>
<evidence type="ECO:0000313" key="3">
    <source>
        <dbReference type="Proteomes" id="UP000253790"/>
    </source>
</evidence>
<accession>A0A345NKX1</accession>
<dbReference type="Proteomes" id="UP000253790">
    <property type="component" value="Chromosome"/>
</dbReference>
<proteinExistence type="predicted"/>
<feature type="compositionally biased region" description="Basic and acidic residues" evidence="1">
    <location>
        <begin position="1"/>
        <end position="16"/>
    </location>
</feature>
<keyword evidence="3" id="KW-1185">Reference proteome</keyword>
<dbReference type="RefSeq" id="WP_114927444.1">
    <property type="nucleotide sequence ID" value="NZ_CP031229.1"/>
</dbReference>
<sequence>MGLFGSDDRPAHREADLPAPEDAGPLDSIANAFVNRIMDTGIDGIGPFSSSSKVAADALAKHRGDVRKAVREVVSDHVKLAGAGGFATGVGGIITMPVSLPANVLGFYAIATRMVAAVAELRGYDVSSPGARAAVLLSLVGADADDLLQKAGLGAVTGMTGSGRLARMAVSRMPKAAGMMINKAVGFRLLTTVGGKALARFVRFVPIAGGIVGAGLDGILMKRIADHARKEFVPRPAGEGSVHTP</sequence>
<dbReference type="Pfam" id="PF12787">
    <property type="entry name" value="EcsC"/>
    <property type="match status" value="1"/>
</dbReference>
<evidence type="ECO:0008006" key="4">
    <source>
        <dbReference type="Google" id="ProtNLM"/>
    </source>
</evidence>
<organism evidence="2 3">
    <name type="scientific">Ornithinimicrobium avium</name>
    <dbReference type="NCBI Taxonomy" id="2283195"/>
    <lineage>
        <taxon>Bacteria</taxon>
        <taxon>Bacillati</taxon>
        <taxon>Actinomycetota</taxon>
        <taxon>Actinomycetes</taxon>
        <taxon>Micrococcales</taxon>
        <taxon>Ornithinimicrobiaceae</taxon>
        <taxon>Ornithinimicrobium</taxon>
    </lineage>
</organism>
<protein>
    <recommendedName>
        <fullName evidence="4">EcsC family protein</fullName>
    </recommendedName>
</protein>